<evidence type="ECO:0000313" key="3">
    <source>
        <dbReference type="Proteomes" id="UP001149719"/>
    </source>
</evidence>
<keyword evidence="1" id="KW-0812">Transmembrane</keyword>
<name>A0ABT4JX23_9GAMM</name>
<dbReference type="EMBL" id="JAPUBN010000019">
    <property type="protein sequence ID" value="MCZ2722869.1"/>
    <property type="molecule type" value="Genomic_DNA"/>
</dbReference>
<keyword evidence="1" id="KW-0472">Membrane</keyword>
<protein>
    <submittedName>
        <fullName evidence="2">Tight adherence pilus pseudopilin TadF</fullName>
    </submittedName>
</protein>
<dbReference type="Pfam" id="PF16964">
    <property type="entry name" value="TadF"/>
    <property type="match status" value="1"/>
</dbReference>
<dbReference type="Proteomes" id="UP001149719">
    <property type="component" value="Unassembled WGS sequence"/>
</dbReference>
<keyword evidence="3" id="KW-1185">Reference proteome</keyword>
<feature type="transmembrane region" description="Helical" evidence="1">
    <location>
        <begin position="15"/>
        <end position="35"/>
    </location>
</feature>
<gene>
    <name evidence="2" type="primary">tadF</name>
    <name evidence="2" type="ORF">O1D97_14940</name>
</gene>
<evidence type="ECO:0000313" key="2">
    <source>
        <dbReference type="EMBL" id="MCZ2722869.1"/>
    </source>
</evidence>
<organism evidence="2 3">
    <name type="scientific">Marinomonas phaeophyticola</name>
    <dbReference type="NCBI Taxonomy" id="3004091"/>
    <lineage>
        <taxon>Bacteria</taxon>
        <taxon>Pseudomonadati</taxon>
        <taxon>Pseudomonadota</taxon>
        <taxon>Gammaproteobacteria</taxon>
        <taxon>Oceanospirillales</taxon>
        <taxon>Oceanospirillaceae</taxon>
        <taxon>Marinomonas</taxon>
    </lineage>
</organism>
<accession>A0ABT4JX23</accession>
<sequence>MSLLNNESSKSSQRGLFAIEFALVGVFFAALLVFTEDVVIKQSIKGKLDRLSYSLVNIVRERTQLYNKSDQMSLAEANDLLKVATRSLKETMGNFEEGRLGLVIEQQKFKANLSPEPVRANIESFKLGGYNCDPAESIDQRIGLAPVSLLGRKVTLYQVTLCYQSDNLYGDLIGETHELVRSTSITVER</sequence>
<reference evidence="2" key="1">
    <citation type="submission" date="2022-12" db="EMBL/GenBank/DDBJ databases">
        <title>Marinomonas 15G1-11 sp. nov, isolated from marine algae.</title>
        <authorList>
            <person name="Butt M."/>
            <person name="Choi D.G."/>
            <person name="Kim J.M."/>
            <person name="Lee J.K."/>
            <person name="Baek J.H."/>
            <person name="Jeon C.O."/>
        </authorList>
    </citation>
    <scope>NUCLEOTIDE SEQUENCE</scope>
    <source>
        <strain evidence="2">15G1-11</strain>
    </source>
</reference>
<comment type="caution">
    <text evidence="2">The sequence shown here is derived from an EMBL/GenBank/DDBJ whole genome shotgun (WGS) entry which is preliminary data.</text>
</comment>
<evidence type="ECO:0000256" key="1">
    <source>
        <dbReference type="SAM" id="Phobius"/>
    </source>
</evidence>
<proteinExistence type="predicted"/>
<keyword evidence="1" id="KW-1133">Transmembrane helix</keyword>
<dbReference type="RefSeq" id="WP_269126855.1">
    <property type="nucleotide sequence ID" value="NZ_JAPUBN010000019.1"/>
</dbReference>
<dbReference type="InterPro" id="IPR031582">
    <property type="entry name" value="TadF"/>
</dbReference>